<comment type="caution">
    <text evidence="9">The sequence shown here is derived from an EMBL/GenBank/DDBJ whole genome shotgun (WGS) entry which is preliminary data.</text>
</comment>
<keyword evidence="10" id="KW-1185">Reference proteome</keyword>
<sequence length="373" mass="43066">MKDGRIGIAVVKKKSKLVELDIVRAFAILAVLIIHGTSEATVELPVGSGSQALFLAVNKLSNFAVPLFILLSGLVLFYRYIDDWSGKQAVTFYLKRVKQILFPYLIWSAFYYLYNQWIFYPQQLHWDWAQFLDLLPWADASYHLYFMVIIVQFYLLFPLLVWLCRAWSGFRKSLFFIGIAIQAAFYSYNHWIEPLNHTASLSVTYFSLFTLGGYIGMNYDVFTAWISRHIRWVLPLTILLGLGFMGLFLLEVLTKAVLDNTWYTLLFNIYPMFAAMSFIWIGRKLLQHWPKVSRALLSLGAVSFGIYLMHPAVLTYWRTHAVIGSGSMLDYYAYTISAFLLSLLVPWVVISIYGRIRKSIRSTRSRPPQRGAA</sequence>
<feature type="transmembrane region" description="Helical" evidence="7">
    <location>
        <begin position="101"/>
        <end position="120"/>
    </location>
</feature>
<comment type="similarity">
    <text evidence="2">Belongs to the acyltransferase 3 family.</text>
</comment>
<dbReference type="PANTHER" id="PTHR40074:SF2">
    <property type="entry name" value="O-ACETYLTRANSFERASE WECH"/>
    <property type="match status" value="1"/>
</dbReference>
<feature type="transmembrane region" description="Helical" evidence="7">
    <location>
        <begin position="63"/>
        <end position="81"/>
    </location>
</feature>
<dbReference type="GO" id="GO:0005886">
    <property type="term" value="C:plasma membrane"/>
    <property type="evidence" value="ECO:0007669"/>
    <property type="project" value="UniProtKB-SubCell"/>
</dbReference>
<dbReference type="GO" id="GO:0016413">
    <property type="term" value="F:O-acetyltransferase activity"/>
    <property type="evidence" value="ECO:0007669"/>
    <property type="project" value="TreeGrafter"/>
</dbReference>
<evidence type="ECO:0000256" key="6">
    <source>
        <dbReference type="ARBA" id="ARBA00023136"/>
    </source>
</evidence>
<dbReference type="InterPro" id="IPR002656">
    <property type="entry name" value="Acyl_transf_3_dom"/>
</dbReference>
<evidence type="ECO:0000256" key="1">
    <source>
        <dbReference type="ARBA" id="ARBA00004651"/>
    </source>
</evidence>
<evidence type="ECO:0000256" key="7">
    <source>
        <dbReference type="SAM" id="Phobius"/>
    </source>
</evidence>
<organism evidence="9 10">
    <name type="scientific">Paenibacillus foliorum</name>
    <dbReference type="NCBI Taxonomy" id="2654974"/>
    <lineage>
        <taxon>Bacteria</taxon>
        <taxon>Bacillati</taxon>
        <taxon>Bacillota</taxon>
        <taxon>Bacilli</taxon>
        <taxon>Bacillales</taxon>
        <taxon>Paenibacillaceae</taxon>
        <taxon>Paenibacillus</taxon>
    </lineage>
</organism>
<feature type="transmembrane region" description="Helical" evidence="7">
    <location>
        <begin position="21"/>
        <end position="38"/>
    </location>
</feature>
<feature type="transmembrane region" description="Helical" evidence="7">
    <location>
        <begin position="262"/>
        <end position="283"/>
    </location>
</feature>
<feature type="transmembrane region" description="Helical" evidence="7">
    <location>
        <begin position="295"/>
        <end position="319"/>
    </location>
</feature>
<keyword evidence="4 7" id="KW-0812">Transmembrane</keyword>
<feature type="transmembrane region" description="Helical" evidence="7">
    <location>
        <begin position="331"/>
        <end position="356"/>
    </location>
</feature>
<comment type="subcellular location">
    <subcellularLocation>
        <location evidence="1">Cell membrane</location>
        <topology evidence="1">Multi-pass membrane protein</topology>
    </subcellularLocation>
</comment>
<evidence type="ECO:0000256" key="2">
    <source>
        <dbReference type="ARBA" id="ARBA00007400"/>
    </source>
</evidence>
<evidence type="ECO:0000256" key="5">
    <source>
        <dbReference type="ARBA" id="ARBA00022989"/>
    </source>
</evidence>
<keyword evidence="3" id="KW-1003">Cell membrane</keyword>
<feature type="transmembrane region" description="Helical" evidence="7">
    <location>
        <begin position="174"/>
        <end position="192"/>
    </location>
</feature>
<reference evidence="9" key="1">
    <citation type="submission" date="2019-10" db="EMBL/GenBank/DDBJ databases">
        <title>Description of Paenibacillus glebae sp. nov.</title>
        <authorList>
            <person name="Carlier A."/>
            <person name="Qi S."/>
        </authorList>
    </citation>
    <scope>NUCLEOTIDE SEQUENCE</scope>
    <source>
        <strain evidence="9">LMG 31456</strain>
    </source>
</reference>
<feature type="transmembrane region" description="Helical" evidence="7">
    <location>
        <begin position="198"/>
        <end position="217"/>
    </location>
</feature>
<dbReference type="PANTHER" id="PTHR40074">
    <property type="entry name" value="O-ACETYLTRANSFERASE WECH"/>
    <property type="match status" value="1"/>
</dbReference>
<name>A0A972GKB5_9BACL</name>
<feature type="transmembrane region" description="Helical" evidence="7">
    <location>
        <begin position="229"/>
        <end position="250"/>
    </location>
</feature>
<evidence type="ECO:0000256" key="4">
    <source>
        <dbReference type="ARBA" id="ARBA00022692"/>
    </source>
</evidence>
<evidence type="ECO:0000259" key="8">
    <source>
        <dbReference type="Pfam" id="PF01757"/>
    </source>
</evidence>
<proteinExistence type="inferred from homology"/>
<dbReference type="EMBL" id="WHOD01000013">
    <property type="protein sequence ID" value="NOU92329.1"/>
    <property type="molecule type" value="Genomic_DNA"/>
</dbReference>
<feature type="transmembrane region" description="Helical" evidence="7">
    <location>
        <begin position="140"/>
        <end position="162"/>
    </location>
</feature>
<feature type="domain" description="Acyltransferase 3" evidence="8">
    <location>
        <begin position="18"/>
        <end position="345"/>
    </location>
</feature>
<gene>
    <name evidence="9" type="ORF">GC093_03635</name>
</gene>
<keyword evidence="9" id="KW-0808">Transferase</keyword>
<dbReference type="Proteomes" id="UP000641588">
    <property type="component" value="Unassembled WGS sequence"/>
</dbReference>
<accession>A0A972GKB5</accession>
<evidence type="ECO:0000313" key="9">
    <source>
        <dbReference type="EMBL" id="NOU92329.1"/>
    </source>
</evidence>
<evidence type="ECO:0000256" key="3">
    <source>
        <dbReference type="ARBA" id="ARBA00022475"/>
    </source>
</evidence>
<dbReference type="Pfam" id="PF01757">
    <property type="entry name" value="Acyl_transf_3"/>
    <property type="match status" value="1"/>
</dbReference>
<keyword evidence="5 7" id="KW-1133">Transmembrane helix</keyword>
<keyword evidence="9" id="KW-0012">Acyltransferase</keyword>
<protein>
    <submittedName>
        <fullName evidence="9">Acyltransferase family protein</fullName>
    </submittedName>
</protein>
<evidence type="ECO:0000313" key="10">
    <source>
        <dbReference type="Proteomes" id="UP000641588"/>
    </source>
</evidence>
<dbReference type="AlphaFoldDB" id="A0A972GKB5"/>
<dbReference type="GO" id="GO:0009246">
    <property type="term" value="P:enterobacterial common antigen biosynthetic process"/>
    <property type="evidence" value="ECO:0007669"/>
    <property type="project" value="TreeGrafter"/>
</dbReference>
<keyword evidence="6 7" id="KW-0472">Membrane</keyword>